<dbReference type="Pfam" id="PF00496">
    <property type="entry name" value="SBP_bac_5"/>
    <property type="match status" value="1"/>
</dbReference>
<dbReference type="Gene3D" id="3.10.105.10">
    <property type="entry name" value="Dipeptide-binding Protein, Domain 3"/>
    <property type="match status" value="1"/>
</dbReference>
<dbReference type="GO" id="GO:1904680">
    <property type="term" value="F:peptide transmembrane transporter activity"/>
    <property type="evidence" value="ECO:0007669"/>
    <property type="project" value="TreeGrafter"/>
</dbReference>
<proteinExistence type="predicted"/>
<dbReference type="PANTHER" id="PTHR30290:SF65">
    <property type="entry name" value="MONOACYL PHOSPHATIDYLINOSITOL TETRAMANNOSIDE-BINDING PROTEIN LPQW-RELATED"/>
    <property type="match status" value="1"/>
</dbReference>
<reference evidence="2" key="1">
    <citation type="submission" date="2021-01" db="EMBL/GenBank/DDBJ databases">
        <title>Whole genome shotgun sequence of Virgisporangium aliadipatigenens NBRC 105644.</title>
        <authorList>
            <person name="Komaki H."/>
            <person name="Tamura T."/>
        </authorList>
    </citation>
    <scope>NUCLEOTIDE SEQUENCE</scope>
    <source>
        <strain evidence="2">NBRC 105644</strain>
    </source>
</reference>
<dbReference type="GO" id="GO:0015833">
    <property type="term" value="P:peptide transport"/>
    <property type="evidence" value="ECO:0007669"/>
    <property type="project" value="TreeGrafter"/>
</dbReference>
<dbReference type="SUPFAM" id="SSF53850">
    <property type="entry name" value="Periplasmic binding protein-like II"/>
    <property type="match status" value="1"/>
</dbReference>
<evidence type="ECO:0000313" key="3">
    <source>
        <dbReference type="Proteomes" id="UP000619260"/>
    </source>
</evidence>
<dbReference type="Proteomes" id="UP000619260">
    <property type="component" value="Unassembled WGS sequence"/>
</dbReference>
<dbReference type="PANTHER" id="PTHR30290">
    <property type="entry name" value="PERIPLASMIC BINDING COMPONENT OF ABC TRANSPORTER"/>
    <property type="match status" value="1"/>
</dbReference>
<keyword evidence="3" id="KW-1185">Reference proteome</keyword>
<dbReference type="CDD" id="cd08501">
    <property type="entry name" value="PBP2_Lpqw"/>
    <property type="match status" value="1"/>
</dbReference>
<name>A0A8J3YSK9_9ACTN</name>
<dbReference type="Gene3D" id="3.90.76.10">
    <property type="entry name" value="Dipeptide-binding Protein, Domain 1"/>
    <property type="match status" value="1"/>
</dbReference>
<gene>
    <name evidence="2" type="ORF">Val02_76170</name>
</gene>
<protein>
    <recommendedName>
        <fullName evidence="1">Solute-binding protein family 5 domain-containing protein</fullName>
    </recommendedName>
</protein>
<sequence length="566" mass="61722">MIIGLVTLCVASACGTGGGTKDRNSAGFADCDPHPNTCNTTRVKPGGTFVVAIEKKLPNWNTFDSDGNTFEAGQVVAGIAPAPFPVLPDSSVSWNRHLFAAEPQETTGGQGAAMTVVLKVRPEAVWNDNTPIGAQDFVYLWRSSNGRDCPGCTAAATAGYDAISAITGSDNDKTVTLTFSRPFPDWRSLFTNLYPAHVARKAGDLSTPDGLKAAFDAFKTTQPTWSGGPYRITDVVPDVSITLVPNDRWYGSVKPTLEKLVFKILEDQPQQVPALRNKEVHALTSQPNGDMIAEVKKLTGVNYRLAKGPNWEHIDANTRNRWLADPVLRRAIFTAIDRKEILDKTVGTFFDAAELLNNHSIMPGSPGYRDVVTPTGQGSGDIGRAQSILREAGYKLDGGKLFTKDGQQVAPLRFRFTAGNQLRQQTAELIQIRLRQIGVEITIDPTDRLGRTLDSGDFDLALFGWVGTSFLADKKDLWTTGGGGNYGEYSNPQVDALINQAVETFDDAQARELFNRADELMTADAYNLPLFQKAVFLAVYSEYGNVRNNPTSSGPLYNCEEWGIRE</sequence>
<comment type="caution">
    <text evidence="2">The sequence shown here is derived from an EMBL/GenBank/DDBJ whole genome shotgun (WGS) entry which is preliminary data.</text>
</comment>
<dbReference type="InterPro" id="IPR039424">
    <property type="entry name" value="SBP_5"/>
</dbReference>
<accession>A0A8J3YSK9</accession>
<dbReference type="EMBL" id="BOPF01000038">
    <property type="protein sequence ID" value="GIJ50731.1"/>
    <property type="molecule type" value="Genomic_DNA"/>
</dbReference>
<dbReference type="AlphaFoldDB" id="A0A8J3YSK9"/>
<evidence type="ECO:0000259" key="1">
    <source>
        <dbReference type="Pfam" id="PF00496"/>
    </source>
</evidence>
<feature type="domain" description="Solute-binding protein family 5" evidence="1">
    <location>
        <begin position="115"/>
        <end position="485"/>
    </location>
</feature>
<dbReference type="InterPro" id="IPR000914">
    <property type="entry name" value="SBP_5_dom"/>
</dbReference>
<organism evidence="2 3">
    <name type="scientific">Virgisporangium aliadipatigenens</name>
    <dbReference type="NCBI Taxonomy" id="741659"/>
    <lineage>
        <taxon>Bacteria</taxon>
        <taxon>Bacillati</taxon>
        <taxon>Actinomycetota</taxon>
        <taxon>Actinomycetes</taxon>
        <taxon>Micromonosporales</taxon>
        <taxon>Micromonosporaceae</taxon>
        <taxon>Virgisporangium</taxon>
    </lineage>
</organism>
<dbReference type="Gene3D" id="3.40.190.10">
    <property type="entry name" value="Periplasmic binding protein-like II"/>
    <property type="match status" value="1"/>
</dbReference>
<evidence type="ECO:0000313" key="2">
    <source>
        <dbReference type="EMBL" id="GIJ50731.1"/>
    </source>
</evidence>